<dbReference type="SUPFAM" id="SSF51556">
    <property type="entry name" value="Metallo-dependent hydrolases"/>
    <property type="match status" value="1"/>
</dbReference>
<dbReference type="InterPro" id="IPR052358">
    <property type="entry name" value="Aro_Compnd_Degr_Hydrolases"/>
</dbReference>
<name>A0A6C7WRH7_CAMJU</name>
<dbReference type="InterPro" id="IPR032466">
    <property type="entry name" value="Metal_Hydrolase"/>
</dbReference>
<comment type="caution">
    <text evidence="2">The sequence shown here is derived from an EMBL/GenBank/DDBJ whole genome shotgun (WGS) entry which is preliminary data.</text>
</comment>
<protein>
    <submittedName>
        <fullName evidence="2">Amidohydrolase</fullName>
    </submittedName>
</protein>
<sequence>DIVENLIPYGCNIVIDHLARANANLTNLEDLICLKNSRIFFKISGFYRAKIDYANNEQAVKFAKKIYEILKEHFPLSNFVFGSDWPHTNFESNVNFSSALVAFNEVVVSKKEQEQILGDNACALFDF</sequence>
<proteinExistence type="predicted"/>
<dbReference type="PANTHER" id="PTHR35563">
    <property type="entry name" value="BARREL METAL-DEPENDENT HYDROLASE, PUTATIVE (AFU_ORTHOLOGUE AFUA_1G16240)-RELATED"/>
    <property type="match status" value="1"/>
</dbReference>
<dbReference type="PANTHER" id="PTHR35563:SF2">
    <property type="entry name" value="BARREL METAL-DEPENDENT HYDROLASE, PUTATIVE (AFU_ORTHOLOGUE AFUA_1G16240)-RELATED"/>
    <property type="match status" value="1"/>
</dbReference>
<dbReference type="Pfam" id="PF04909">
    <property type="entry name" value="Amidohydro_2"/>
    <property type="match status" value="1"/>
</dbReference>
<dbReference type="Gene3D" id="3.20.20.140">
    <property type="entry name" value="Metal-dependent hydrolases"/>
    <property type="match status" value="1"/>
</dbReference>
<feature type="domain" description="Amidohydrolase-related" evidence="1">
    <location>
        <begin position="11"/>
        <end position="127"/>
    </location>
</feature>
<feature type="non-terminal residue" evidence="2">
    <location>
        <position position="1"/>
    </location>
</feature>
<gene>
    <name evidence="2" type="ORF">GD389_04935</name>
</gene>
<evidence type="ECO:0000259" key="1">
    <source>
        <dbReference type="Pfam" id="PF04909"/>
    </source>
</evidence>
<accession>A0A6C7WRH7</accession>
<dbReference type="AlphaFoldDB" id="A0A6C7WRH7"/>
<reference evidence="2" key="1">
    <citation type="submission" date="2019-10" db="EMBL/GenBank/DDBJ databases">
        <authorList>
            <consortium name="NARMS: The National Antimicrobial Resistance Monitoring System"/>
        </authorList>
    </citation>
    <scope>NUCLEOTIDE SEQUENCE</scope>
    <source>
        <strain evidence="2">FSIS21925702</strain>
    </source>
</reference>
<keyword evidence="2" id="KW-0378">Hydrolase</keyword>
<dbReference type="InterPro" id="IPR006680">
    <property type="entry name" value="Amidohydro-rel"/>
</dbReference>
<organism evidence="2">
    <name type="scientific">Campylobacter jejuni</name>
    <dbReference type="NCBI Taxonomy" id="197"/>
    <lineage>
        <taxon>Bacteria</taxon>
        <taxon>Pseudomonadati</taxon>
        <taxon>Campylobacterota</taxon>
        <taxon>Epsilonproteobacteria</taxon>
        <taxon>Campylobacterales</taxon>
        <taxon>Campylobacteraceae</taxon>
        <taxon>Campylobacter</taxon>
    </lineage>
</organism>
<evidence type="ECO:0000313" key="2">
    <source>
        <dbReference type="EMBL" id="EDH7412410.1"/>
    </source>
</evidence>
<dbReference type="GO" id="GO:0016787">
    <property type="term" value="F:hydrolase activity"/>
    <property type="evidence" value="ECO:0007669"/>
    <property type="project" value="UniProtKB-KW"/>
</dbReference>
<dbReference type="EMBL" id="AAMIQP010000054">
    <property type="protein sequence ID" value="EDH7412410.1"/>
    <property type="molecule type" value="Genomic_DNA"/>
</dbReference>